<gene>
    <name evidence="1" type="ORF">BUALT_Bualt12G0086400</name>
</gene>
<name>A0AAV6WQ61_9LAMI</name>
<organism evidence="1 2">
    <name type="scientific">Buddleja alternifolia</name>
    <dbReference type="NCBI Taxonomy" id="168488"/>
    <lineage>
        <taxon>Eukaryota</taxon>
        <taxon>Viridiplantae</taxon>
        <taxon>Streptophyta</taxon>
        <taxon>Embryophyta</taxon>
        <taxon>Tracheophyta</taxon>
        <taxon>Spermatophyta</taxon>
        <taxon>Magnoliopsida</taxon>
        <taxon>eudicotyledons</taxon>
        <taxon>Gunneridae</taxon>
        <taxon>Pentapetalae</taxon>
        <taxon>asterids</taxon>
        <taxon>lamiids</taxon>
        <taxon>Lamiales</taxon>
        <taxon>Scrophulariaceae</taxon>
        <taxon>Buddlejeae</taxon>
        <taxon>Buddleja</taxon>
    </lineage>
</organism>
<evidence type="ECO:0000313" key="1">
    <source>
        <dbReference type="EMBL" id="KAG8372628.1"/>
    </source>
</evidence>
<accession>A0AAV6WQ61</accession>
<dbReference type="AlphaFoldDB" id="A0AAV6WQ61"/>
<dbReference type="Proteomes" id="UP000826271">
    <property type="component" value="Unassembled WGS sequence"/>
</dbReference>
<protein>
    <submittedName>
        <fullName evidence="1">Uncharacterized protein</fullName>
    </submittedName>
</protein>
<keyword evidence="2" id="KW-1185">Reference proteome</keyword>
<evidence type="ECO:0000313" key="2">
    <source>
        <dbReference type="Proteomes" id="UP000826271"/>
    </source>
</evidence>
<proteinExistence type="predicted"/>
<reference evidence="1" key="1">
    <citation type="submission" date="2019-10" db="EMBL/GenBank/DDBJ databases">
        <authorList>
            <person name="Zhang R."/>
            <person name="Pan Y."/>
            <person name="Wang J."/>
            <person name="Ma R."/>
            <person name="Yu S."/>
        </authorList>
    </citation>
    <scope>NUCLEOTIDE SEQUENCE</scope>
    <source>
        <strain evidence="1">LA-IB0</strain>
        <tissue evidence="1">Leaf</tissue>
    </source>
</reference>
<comment type="caution">
    <text evidence="1">The sequence shown here is derived from an EMBL/GenBank/DDBJ whole genome shotgun (WGS) entry which is preliminary data.</text>
</comment>
<sequence>MDIVGAYGTLRPITYSKINRHVLFQHDYDFFWFDTDNNCAKKIRIDGLNDSFCCQIWSPSLFRLENYVCSGEGVSAKPLKGVKKKRAIKRLKLEVTITESWDRSDSNYSSYSSEGEYY</sequence>
<dbReference type="EMBL" id="WHWC01000012">
    <property type="protein sequence ID" value="KAG8372628.1"/>
    <property type="molecule type" value="Genomic_DNA"/>
</dbReference>